<protein>
    <submittedName>
        <fullName evidence="9">Cytosine permease</fullName>
    </submittedName>
</protein>
<feature type="transmembrane region" description="Helical" evidence="8">
    <location>
        <begin position="279"/>
        <end position="303"/>
    </location>
</feature>
<feature type="transmembrane region" description="Helical" evidence="8">
    <location>
        <begin position="203"/>
        <end position="225"/>
    </location>
</feature>
<dbReference type="InterPro" id="IPR026030">
    <property type="entry name" value="Pur-cyt_permease_Fcy2/21/22"/>
</dbReference>
<dbReference type="EMBL" id="BAABJP010000068">
    <property type="protein sequence ID" value="GAA5176067.1"/>
    <property type="molecule type" value="Genomic_DNA"/>
</dbReference>
<evidence type="ECO:0000256" key="5">
    <source>
        <dbReference type="ARBA" id="ARBA00022989"/>
    </source>
</evidence>
<dbReference type="RefSeq" id="WP_185065671.1">
    <property type="nucleotide sequence ID" value="NZ_BAABJP010000068.1"/>
</dbReference>
<dbReference type="Pfam" id="PF02133">
    <property type="entry name" value="Transp_cyt_pur"/>
    <property type="match status" value="1"/>
</dbReference>
<sequence>MGQANERADFLVEQRSIEFIPHELRHGKPSDLMFVWFGANMELPVVAAGATTVASGLSLGWAVLGILIGVLLGTLLMASHSAQGPHLGMPQMIQSRAQFGYYGAAVPLIFVVLMYLGFYAAGVVLGAQALYELAKVPVTAGIVILSLASTVVAVFGYNLIHRFERYLSYLVAAVFLVLTVLLVTRHHPGEITPVSTGFALGPFLLAVSVPAISQLGFAPYVADYARYLPASTPISSVFWYTYAGVGVSGAWLMILGAALQQRFLGGPVAAIGTVAHGAGGTFAAITFVALILGVLSINALNIYGGYMSTMTLATTFYRRWRGGLAVRLAFILPVAAVATYLGFLYRDNLLGSFETFLVIVMALMSPWTAVNLVDYYVVRRGEYAVDAMYRPDGVYGRVNPAGMAAYLIGFAVQLPFMHNAYVHGPVARALDGGDVSWVVGAVVSGLLYHRLARVRSSADRPPRTARVS</sequence>
<gene>
    <name evidence="9" type="ORF">GCM10023321_83540</name>
</gene>
<dbReference type="Proteomes" id="UP001428817">
    <property type="component" value="Unassembled WGS sequence"/>
</dbReference>
<reference evidence="10" key="1">
    <citation type="journal article" date="2019" name="Int. J. Syst. Evol. Microbiol.">
        <title>The Global Catalogue of Microorganisms (GCM) 10K type strain sequencing project: providing services to taxonomists for standard genome sequencing and annotation.</title>
        <authorList>
            <consortium name="The Broad Institute Genomics Platform"/>
            <consortium name="The Broad Institute Genome Sequencing Center for Infectious Disease"/>
            <person name="Wu L."/>
            <person name="Ma J."/>
        </authorList>
    </citation>
    <scope>NUCLEOTIDE SEQUENCE [LARGE SCALE GENOMIC DNA]</scope>
    <source>
        <strain evidence="10">JCM 18303</strain>
    </source>
</reference>
<comment type="similarity">
    <text evidence="2 7">Belongs to the purine-cytosine permease (2.A.39) family.</text>
</comment>
<evidence type="ECO:0000313" key="9">
    <source>
        <dbReference type="EMBL" id="GAA5176067.1"/>
    </source>
</evidence>
<feature type="transmembrane region" description="Helical" evidence="8">
    <location>
        <begin position="138"/>
        <end position="159"/>
    </location>
</feature>
<evidence type="ECO:0000256" key="8">
    <source>
        <dbReference type="SAM" id="Phobius"/>
    </source>
</evidence>
<dbReference type="Gene3D" id="1.10.4160.10">
    <property type="entry name" value="Hydantoin permease"/>
    <property type="match status" value="1"/>
</dbReference>
<evidence type="ECO:0000256" key="4">
    <source>
        <dbReference type="ARBA" id="ARBA00022692"/>
    </source>
</evidence>
<feature type="transmembrane region" description="Helical" evidence="8">
    <location>
        <begin position="324"/>
        <end position="343"/>
    </location>
</feature>
<feature type="transmembrane region" description="Helical" evidence="8">
    <location>
        <begin position="398"/>
        <end position="415"/>
    </location>
</feature>
<evidence type="ECO:0000256" key="7">
    <source>
        <dbReference type="PIRNR" id="PIRNR002744"/>
    </source>
</evidence>
<keyword evidence="10" id="KW-1185">Reference proteome</keyword>
<keyword evidence="3 7" id="KW-0813">Transport</keyword>
<evidence type="ECO:0000256" key="1">
    <source>
        <dbReference type="ARBA" id="ARBA00004141"/>
    </source>
</evidence>
<dbReference type="InterPro" id="IPR001248">
    <property type="entry name" value="Pur-cyt_permease"/>
</dbReference>
<evidence type="ECO:0000256" key="6">
    <source>
        <dbReference type="ARBA" id="ARBA00023136"/>
    </source>
</evidence>
<keyword evidence="4 8" id="KW-0812">Transmembrane</keyword>
<accession>A0ABP9RE76</accession>
<proteinExistence type="inferred from homology"/>
<keyword evidence="5 8" id="KW-1133">Transmembrane helix</keyword>
<evidence type="ECO:0000256" key="3">
    <source>
        <dbReference type="ARBA" id="ARBA00022448"/>
    </source>
</evidence>
<feature type="transmembrane region" description="Helical" evidence="8">
    <location>
        <begin position="59"/>
        <end position="78"/>
    </location>
</feature>
<feature type="transmembrane region" description="Helical" evidence="8">
    <location>
        <begin position="32"/>
        <end position="53"/>
    </location>
</feature>
<feature type="transmembrane region" description="Helical" evidence="8">
    <location>
        <begin position="435"/>
        <end position="452"/>
    </location>
</feature>
<dbReference type="PANTHER" id="PTHR31806">
    <property type="entry name" value="PURINE-CYTOSINE PERMEASE FCY2-RELATED"/>
    <property type="match status" value="1"/>
</dbReference>
<dbReference type="PANTHER" id="PTHR31806:SF1">
    <property type="entry name" value="PURINE-CYTOSINE PERMEASE FCY2-RELATED"/>
    <property type="match status" value="1"/>
</dbReference>
<keyword evidence="6 7" id="KW-0472">Membrane</keyword>
<comment type="caution">
    <text evidence="9">The sequence shown here is derived from an EMBL/GenBank/DDBJ whole genome shotgun (WGS) entry which is preliminary data.</text>
</comment>
<feature type="transmembrane region" description="Helical" evidence="8">
    <location>
        <begin position="237"/>
        <end position="259"/>
    </location>
</feature>
<name>A0ABP9RE76_9PSEU</name>
<evidence type="ECO:0000256" key="2">
    <source>
        <dbReference type="ARBA" id="ARBA00008974"/>
    </source>
</evidence>
<comment type="subcellular location">
    <subcellularLocation>
        <location evidence="1">Membrane</location>
        <topology evidence="1">Multi-pass membrane protein</topology>
    </subcellularLocation>
</comment>
<feature type="transmembrane region" description="Helical" evidence="8">
    <location>
        <begin position="355"/>
        <end position="377"/>
    </location>
</feature>
<feature type="transmembrane region" description="Helical" evidence="8">
    <location>
        <begin position="99"/>
        <end position="118"/>
    </location>
</feature>
<dbReference type="PIRSF" id="PIRSF002744">
    <property type="entry name" value="Pur-cyt_permease"/>
    <property type="match status" value="1"/>
</dbReference>
<dbReference type="CDD" id="cd11484">
    <property type="entry name" value="SLC-NCS1sbd_CobB-like"/>
    <property type="match status" value="1"/>
</dbReference>
<evidence type="ECO:0000313" key="10">
    <source>
        <dbReference type="Proteomes" id="UP001428817"/>
    </source>
</evidence>
<organism evidence="9 10">
    <name type="scientific">Pseudonocardia eucalypti</name>
    <dbReference type="NCBI Taxonomy" id="648755"/>
    <lineage>
        <taxon>Bacteria</taxon>
        <taxon>Bacillati</taxon>
        <taxon>Actinomycetota</taxon>
        <taxon>Actinomycetes</taxon>
        <taxon>Pseudonocardiales</taxon>
        <taxon>Pseudonocardiaceae</taxon>
        <taxon>Pseudonocardia</taxon>
    </lineage>
</organism>
<feature type="transmembrane region" description="Helical" evidence="8">
    <location>
        <begin position="166"/>
        <end position="183"/>
    </location>
</feature>